<dbReference type="SMART" id="SM00315">
    <property type="entry name" value="RGS"/>
    <property type="match status" value="1"/>
</dbReference>
<dbReference type="PROSITE" id="PS50132">
    <property type="entry name" value="RGS"/>
    <property type="match status" value="1"/>
</dbReference>
<name>A0A1Y2BPB8_9FUNG</name>
<dbReference type="InterPro" id="IPR036305">
    <property type="entry name" value="RGS_sf"/>
</dbReference>
<sequence length="199" mass="22246">MVTPSQLKIGLVQVLDDQLPSPLSCREFHDFLLQEHSEENIEFYFALRDYKAICAKYPDDILRNKESEVNSAQSEVTTNDSTAVMPASSLSRSAYDLTPVEEAVTSLLNTFFLNDPPREVNVPAKILKPMFHAIQVEKNMHPEVFNASLDTILTMMRLSSFPNFYKIAAAKTDDAESNSSVTPILLSPQGNHTTDFTVS</sequence>
<accession>A0A1Y2BPB8</accession>
<evidence type="ECO:0000313" key="3">
    <source>
        <dbReference type="Proteomes" id="UP000193642"/>
    </source>
</evidence>
<evidence type="ECO:0000313" key="2">
    <source>
        <dbReference type="EMBL" id="ORY36427.1"/>
    </source>
</evidence>
<protein>
    <submittedName>
        <fullName evidence="2">Regulator of G protein signaling superfamily</fullName>
    </submittedName>
</protein>
<dbReference type="InterPro" id="IPR016137">
    <property type="entry name" value="RGS"/>
</dbReference>
<keyword evidence="3" id="KW-1185">Reference proteome</keyword>
<dbReference type="EMBL" id="MCGO01000055">
    <property type="protein sequence ID" value="ORY36427.1"/>
    <property type="molecule type" value="Genomic_DNA"/>
</dbReference>
<comment type="caution">
    <text evidence="2">The sequence shown here is derived from an EMBL/GenBank/DDBJ whole genome shotgun (WGS) entry which is preliminary data.</text>
</comment>
<dbReference type="Proteomes" id="UP000193642">
    <property type="component" value="Unassembled WGS sequence"/>
</dbReference>
<dbReference type="InterPro" id="IPR044926">
    <property type="entry name" value="RGS_subdomain_2"/>
</dbReference>
<dbReference type="SUPFAM" id="SSF48097">
    <property type="entry name" value="Regulator of G-protein signaling, RGS"/>
    <property type="match status" value="1"/>
</dbReference>
<dbReference type="OrthoDB" id="10266999at2759"/>
<dbReference type="PANTHER" id="PTHR10845:SF192">
    <property type="entry name" value="DOUBLE HIT, ISOFORM B"/>
    <property type="match status" value="1"/>
</dbReference>
<organism evidence="2 3">
    <name type="scientific">Rhizoclosmatium globosum</name>
    <dbReference type="NCBI Taxonomy" id="329046"/>
    <lineage>
        <taxon>Eukaryota</taxon>
        <taxon>Fungi</taxon>
        <taxon>Fungi incertae sedis</taxon>
        <taxon>Chytridiomycota</taxon>
        <taxon>Chytridiomycota incertae sedis</taxon>
        <taxon>Chytridiomycetes</taxon>
        <taxon>Chytridiales</taxon>
        <taxon>Chytriomycetaceae</taxon>
        <taxon>Rhizoclosmatium</taxon>
    </lineage>
</organism>
<dbReference type="Pfam" id="PF00615">
    <property type="entry name" value="RGS"/>
    <property type="match status" value="1"/>
</dbReference>
<gene>
    <name evidence="2" type="ORF">BCR33DRAFT_476698</name>
</gene>
<dbReference type="PANTHER" id="PTHR10845">
    <property type="entry name" value="REGULATOR OF G PROTEIN SIGNALING"/>
    <property type="match status" value="1"/>
</dbReference>
<dbReference type="Gene3D" id="1.10.167.10">
    <property type="entry name" value="Regulator of G-protein Signalling 4, domain 2"/>
    <property type="match status" value="1"/>
</dbReference>
<dbReference type="AlphaFoldDB" id="A0A1Y2BPB8"/>
<proteinExistence type="predicted"/>
<reference evidence="2 3" key="1">
    <citation type="submission" date="2016-07" db="EMBL/GenBank/DDBJ databases">
        <title>Pervasive Adenine N6-methylation of Active Genes in Fungi.</title>
        <authorList>
            <consortium name="DOE Joint Genome Institute"/>
            <person name="Mondo S.J."/>
            <person name="Dannebaum R.O."/>
            <person name="Kuo R.C."/>
            <person name="Labutti K."/>
            <person name="Haridas S."/>
            <person name="Kuo A."/>
            <person name="Salamov A."/>
            <person name="Ahrendt S.R."/>
            <person name="Lipzen A."/>
            <person name="Sullivan W."/>
            <person name="Andreopoulos W.B."/>
            <person name="Clum A."/>
            <person name="Lindquist E."/>
            <person name="Daum C."/>
            <person name="Ramamoorthy G.K."/>
            <person name="Gryganskyi A."/>
            <person name="Culley D."/>
            <person name="Magnuson J.K."/>
            <person name="James T.Y."/>
            <person name="O'Malley M.A."/>
            <person name="Stajich J.E."/>
            <person name="Spatafora J.W."/>
            <person name="Visel A."/>
            <person name="Grigoriev I.V."/>
        </authorList>
    </citation>
    <scope>NUCLEOTIDE SEQUENCE [LARGE SCALE GENOMIC DNA]</scope>
    <source>
        <strain evidence="2 3">JEL800</strain>
    </source>
</reference>
<feature type="domain" description="RGS" evidence="1">
    <location>
        <begin position="14"/>
        <end position="166"/>
    </location>
</feature>
<evidence type="ECO:0000259" key="1">
    <source>
        <dbReference type="PROSITE" id="PS50132"/>
    </source>
</evidence>